<dbReference type="EMBL" id="BKCJ010004790">
    <property type="protein sequence ID" value="GEU63108.1"/>
    <property type="molecule type" value="Genomic_DNA"/>
</dbReference>
<proteinExistence type="predicted"/>
<organism evidence="1">
    <name type="scientific">Tanacetum cinerariifolium</name>
    <name type="common">Dalmatian daisy</name>
    <name type="synonym">Chrysanthemum cinerariifolium</name>
    <dbReference type="NCBI Taxonomy" id="118510"/>
    <lineage>
        <taxon>Eukaryota</taxon>
        <taxon>Viridiplantae</taxon>
        <taxon>Streptophyta</taxon>
        <taxon>Embryophyta</taxon>
        <taxon>Tracheophyta</taxon>
        <taxon>Spermatophyta</taxon>
        <taxon>Magnoliopsida</taxon>
        <taxon>eudicotyledons</taxon>
        <taxon>Gunneridae</taxon>
        <taxon>Pentapetalae</taxon>
        <taxon>asterids</taxon>
        <taxon>campanulids</taxon>
        <taxon>Asterales</taxon>
        <taxon>Asteraceae</taxon>
        <taxon>Asteroideae</taxon>
        <taxon>Anthemideae</taxon>
        <taxon>Anthemidinae</taxon>
        <taxon>Tanacetum</taxon>
    </lineage>
</organism>
<sequence>MRQQFPEPLALLDPQLQAIANFKADHIDAYDSECDDEATANAIFMADLSPVGSLNDDTVAPHYDSDTLSEGNSDVISFTDYMLTIRDDADNYVPLPVQKDDMMLSVIPKVVEKNNLSKSVTLHLTTNKIIEKCTNALILGLLKIETKPINEYFKNNRAVHRDYLRITKEHVATLQELLEQARSFKPLDEHIGYASKFASRIQELTITKEHRVKQNTRKTDNTILPSIGRVNFTNASGSKLRGNTQNYRIPQPSSRDMKNKVEARYRKFKSSANKNNHVLDANV</sequence>
<gene>
    <name evidence="1" type="ORF">Tci_035086</name>
</gene>
<comment type="caution">
    <text evidence="1">The sequence shown here is derived from an EMBL/GenBank/DDBJ whole genome shotgun (WGS) entry which is preliminary data.</text>
</comment>
<dbReference type="AlphaFoldDB" id="A0A6L2LN41"/>
<name>A0A6L2LN41_TANCI</name>
<reference evidence="1" key="1">
    <citation type="journal article" date="2019" name="Sci. Rep.">
        <title>Draft genome of Tanacetum cinerariifolium, the natural source of mosquito coil.</title>
        <authorList>
            <person name="Yamashiro T."/>
            <person name="Shiraishi A."/>
            <person name="Satake H."/>
            <person name="Nakayama K."/>
        </authorList>
    </citation>
    <scope>NUCLEOTIDE SEQUENCE</scope>
</reference>
<protein>
    <submittedName>
        <fullName evidence="1">Uncharacterized protein</fullName>
    </submittedName>
</protein>
<evidence type="ECO:0000313" key="1">
    <source>
        <dbReference type="EMBL" id="GEU63108.1"/>
    </source>
</evidence>
<accession>A0A6L2LN41</accession>